<comment type="caution">
    <text evidence="1">The sequence shown here is derived from an EMBL/GenBank/DDBJ whole genome shotgun (WGS) entry which is preliminary data.</text>
</comment>
<dbReference type="GeneID" id="85353702"/>
<evidence type="ECO:0000313" key="1">
    <source>
        <dbReference type="EMBL" id="KAK0443385.1"/>
    </source>
</evidence>
<dbReference type="Proteomes" id="UP001175211">
    <property type="component" value="Unassembled WGS sequence"/>
</dbReference>
<gene>
    <name evidence="1" type="ORF">EV420DRAFT_1485032</name>
</gene>
<dbReference type="AlphaFoldDB" id="A0AA39JK38"/>
<evidence type="ECO:0000313" key="2">
    <source>
        <dbReference type="Proteomes" id="UP001175211"/>
    </source>
</evidence>
<accession>A0AA39JK38</accession>
<organism evidence="1 2">
    <name type="scientific">Armillaria tabescens</name>
    <name type="common">Ringless honey mushroom</name>
    <name type="synonym">Agaricus tabescens</name>
    <dbReference type="NCBI Taxonomy" id="1929756"/>
    <lineage>
        <taxon>Eukaryota</taxon>
        <taxon>Fungi</taxon>
        <taxon>Dikarya</taxon>
        <taxon>Basidiomycota</taxon>
        <taxon>Agaricomycotina</taxon>
        <taxon>Agaricomycetes</taxon>
        <taxon>Agaricomycetidae</taxon>
        <taxon>Agaricales</taxon>
        <taxon>Marasmiineae</taxon>
        <taxon>Physalacriaceae</taxon>
        <taxon>Desarmillaria</taxon>
    </lineage>
</organism>
<reference evidence="1" key="1">
    <citation type="submission" date="2023-06" db="EMBL/GenBank/DDBJ databases">
        <authorList>
            <consortium name="Lawrence Berkeley National Laboratory"/>
            <person name="Ahrendt S."/>
            <person name="Sahu N."/>
            <person name="Indic B."/>
            <person name="Wong-Bajracharya J."/>
            <person name="Merenyi Z."/>
            <person name="Ke H.-M."/>
            <person name="Monk M."/>
            <person name="Kocsube S."/>
            <person name="Drula E."/>
            <person name="Lipzen A."/>
            <person name="Balint B."/>
            <person name="Henrissat B."/>
            <person name="Andreopoulos B."/>
            <person name="Martin F.M."/>
            <person name="Harder C.B."/>
            <person name="Rigling D."/>
            <person name="Ford K.L."/>
            <person name="Foster G.D."/>
            <person name="Pangilinan J."/>
            <person name="Papanicolaou A."/>
            <person name="Barry K."/>
            <person name="LaButti K."/>
            <person name="Viragh M."/>
            <person name="Koriabine M."/>
            <person name="Yan M."/>
            <person name="Riley R."/>
            <person name="Champramary S."/>
            <person name="Plett K.L."/>
            <person name="Tsai I.J."/>
            <person name="Slot J."/>
            <person name="Sipos G."/>
            <person name="Plett J."/>
            <person name="Nagy L.G."/>
            <person name="Grigoriev I.V."/>
        </authorList>
    </citation>
    <scope>NUCLEOTIDE SEQUENCE</scope>
    <source>
        <strain evidence="1">CCBAS 213</strain>
    </source>
</reference>
<protein>
    <submittedName>
        <fullName evidence="1">Uncharacterized protein</fullName>
    </submittedName>
</protein>
<proteinExistence type="predicted"/>
<name>A0AA39JK38_ARMTA</name>
<dbReference type="RefSeq" id="XP_060324704.1">
    <property type="nucleotide sequence ID" value="XM_060470154.1"/>
</dbReference>
<sequence>MASCVAVPSRRAFACEFWKKVAWPLRVMMPGELLWSLDGHSSEWAGIEEVLACCMVRGLSRAYGLFVDLPRFLDSYIPSSPARLSPSLELGALQRSYGRLEQDILNCNWTGGAVRAHWIEDLEKALRGMEARYTSGIGRLYAVWKAKPYFLAEGVRNAQGARTYDVAFWNDAGSMRASHGYGEWPDVRRVQAIFEQAEKLAVERTGEPLDGGPKTVTLSVFLPLLL</sequence>
<keyword evidence="2" id="KW-1185">Reference proteome</keyword>
<dbReference type="EMBL" id="JAUEPS010000059">
    <property type="protein sequence ID" value="KAK0443385.1"/>
    <property type="molecule type" value="Genomic_DNA"/>
</dbReference>